<feature type="region of interest" description="Disordered" evidence="1">
    <location>
        <begin position="196"/>
        <end position="215"/>
    </location>
</feature>
<name>A0A378YLZ7_9BURK</name>
<feature type="compositionally biased region" description="Polar residues" evidence="1">
    <location>
        <begin position="280"/>
        <end position="292"/>
    </location>
</feature>
<dbReference type="EMBL" id="UGSG01000001">
    <property type="protein sequence ID" value="SUA78215.1"/>
    <property type="molecule type" value="Genomic_DNA"/>
</dbReference>
<dbReference type="Proteomes" id="UP000254573">
    <property type="component" value="Unassembled WGS sequence"/>
</dbReference>
<reference evidence="2 3" key="1">
    <citation type="submission" date="2018-06" db="EMBL/GenBank/DDBJ databases">
        <authorList>
            <consortium name="Pathogen Informatics"/>
            <person name="Doyle S."/>
        </authorList>
    </citation>
    <scope>NUCLEOTIDE SEQUENCE [LARGE SCALE GENOMIC DNA]</scope>
    <source>
        <strain evidence="2 3">NCTC13160</strain>
    </source>
</reference>
<evidence type="ECO:0000256" key="1">
    <source>
        <dbReference type="SAM" id="MobiDB-lite"/>
    </source>
</evidence>
<dbReference type="RefSeq" id="WP_038618997.1">
    <property type="nucleotide sequence ID" value="NZ_CP009553.3"/>
</dbReference>
<dbReference type="AlphaFoldDB" id="A0A378YLZ7"/>
<accession>A0A378YLZ7</accession>
<feature type="region of interest" description="Disordered" evidence="1">
    <location>
        <begin position="262"/>
        <end position="292"/>
    </location>
</feature>
<protein>
    <submittedName>
        <fullName evidence="2">Phage capsid scaffolding protein (GPO) serine peptidase</fullName>
    </submittedName>
</protein>
<dbReference type="OrthoDB" id="5625143at2"/>
<dbReference type="KEGG" id="ppnm:LV28_12240"/>
<dbReference type="InterPro" id="IPR009228">
    <property type="entry name" value="Capsid_scaffold_GpO"/>
</dbReference>
<proteinExistence type="predicted"/>
<sequence>MAKKTKFFRVATEGATTDGRTITKEMIQEMAATYDPNKYGARINLEHIRGIVPDGPFKAYGDVIALKTETNAEGKLQLLAQLDPTDALVAMTTKNRQKVYSSIEVDPDFAGSGQAYLVGMAVTDNPASLGTEMLKFSAGATENPLAGRKLRPENLFTAAEPAEIDFEDETGEAGEVTMTLKGSSASLLERFTAGLLGKKPTPTTPPEKTAAAGEQPQQFTAEMLAKAGADAVAKAMEQFSSSMTEAMKPVAEAVEKLRSDHDALVEKLSSTDGSAPRTAATGSAQSVELTDC</sequence>
<organism evidence="2 3">
    <name type="scientific">Pandoraea pnomenusa</name>
    <dbReference type="NCBI Taxonomy" id="93220"/>
    <lineage>
        <taxon>Bacteria</taxon>
        <taxon>Pseudomonadati</taxon>
        <taxon>Pseudomonadota</taxon>
        <taxon>Betaproteobacteria</taxon>
        <taxon>Burkholderiales</taxon>
        <taxon>Burkholderiaceae</taxon>
        <taxon>Pandoraea</taxon>
    </lineage>
</organism>
<feature type="compositionally biased region" description="Low complexity" evidence="1">
    <location>
        <begin position="196"/>
        <end position="214"/>
    </location>
</feature>
<evidence type="ECO:0000313" key="3">
    <source>
        <dbReference type="Proteomes" id="UP000254573"/>
    </source>
</evidence>
<evidence type="ECO:0000313" key="2">
    <source>
        <dbReference type="EMBL" id="SUA78215.1"/>
    </source>
</evidence>
<gene>
    <name evidence="2" type="ORF">NCTC13160_02409</name>
</gene>
<dbReference type="Pfam" id="PF05929">
    <property type="entry name" value="Phage_GPO"/>
    <property type="match status" value="1"/>
</dbReference>